<proteinExistence type="predicted"/>
<protein>
    <submittedName>
        <fullName evidence="1">Uncharacterized protein</fullName>
    </submittedName>
</protein>
<comment type="caution">
    <text evidence="1">The sequence shown here is derived from an EMBL/GenBank/DDBJ whole genome shotgun (WGS) entry which is preliminary data.</text>
</comment>
<dbReference type="InterPro" id="IPR052945">
    <property type="entry name" value="Mitotic_Regulator"/>
</dbReference>
<organism evidence="1 2">
    <name type="scientific">Tritrichomonas musculus</name>
    <dbReference type="NCBI Taxonomy" id="1915356"/>
    <lineage>
        <taxon>Eukaryota</taxon>
        <taxon>Metamonada</taxon>
        <taxon>Parabasalia</taxon>
        <taxon>Tritrichomonadida</taxon>
        <taxon>Tritrichomonadidae</taxon>
        <taxon>Tritrichomonas</taxon>
    </lineage>
</organism>
<dbReference type="InterPro" id="IPR006597">
    <property type="entry name" value="Sel1-like"/>
</dbReference>
<gene>
    <name evidence="1" type="ORF">M9Y10_041867</name>
</gene>
<dbReference type="PANTHER" id="PTHR43628">
    <property type="entry name" value="ACTIVATOR OF C KINASE PROTEIN 1-RELATED"/>
    <property type="match status" value="1"/>
</dbReference>
<dbReference type="SMART" id="SM00671">
    <property type="entry name" value="SEL1"/>
    <property type="match status" value="4"/>
</dbReference>
<dbReference type="SUPFAM" id="SSF81901">
    <property type="entry name" value="HCP-like"/>
    <property type="match status" value="2"/>
</dbReference>
<dbReference type="Proteomes" id="UP001470230">
    <property type="component" value="Unassembled WGS sequence"/>
</dbReference>
<dbReference type="Gene3D" id="1.25.40.10">
    <property type="entry name" value="Tetratricopeptide repeat domain"/>
    <property type="match status" value="1"/>
</dbReference>
<name>A0ABR2K5R5_9EUKA</name>
<dbReference type="PANTHER" id="PTHR43628:SF1">
    <property type="entry name" value="CHITIN SYNTHASE REGULATORY FACTOR 2-RELATED"/>
    <property type="match status" value="1"/>
</dbReference>
<dbReference type="InterPro" id="IPR011990">
    <property type="entry name" value="TPR-like_helical_dom_sf"/>
</dbReference>
<accession>A0ABR2K5R5</accession>
<dbReference type="Pfam" id="PF08238">
    <property type="entry name" value="Sel1"/>
    <property type="match status" value="3"/>
</dbReference>
<sequence length="402" mass="47862">MAAKEYYEDAFVRLGKLYLEGIFVKKDYAKAKKYFENNIVNNNPDALYYLGKIYYEGLGVTPDFQKALKCFELSTQNDGIKALFYMGLIYENGQGVDVDKQKAIECYKKCVENNDEIIITFNRNYWNEKIQKNENYYLSNNNISLMFILENNNLQLAEKYLKIAVFSELSHAQNNYGLVGQFIHKNIMNSDYWYDRASKQKFAISEFIFGHEKDSEKKYDDAIKHYLLAIQYECEPLKSWINNFIFDKRLDISKIFLIFFANLKLTLYNVDVKYFINCIFRPVIKLLLENNDKSFYFNWEIIKNGGESIMTNLHKFIFGFLLFDMQNLTKINSNCGWNEFEDQEFKTVMIDFKYKGNDLDNKKSEGNEYSNTNKENLHIFLSEEVQNIINYYKNYYEFKKIE</sequence>
<reference evidence="1 2" key="1">
    <citation type="submission" date="2024-04" db="EMBL/GenBank/DDBJ databases">
        <title>Tritrichomonas musculus Genome.</title>
        <authorList>
            <person name="Alves-Ferreira E."/>
            <person name="Grigg M."/>
            <person name="Lorenzi H."/>
            <person name="Galac M."/>
        </authorList>
    </citation>
    <scope>NUCLEOTIDE SEQUENCE [LARGE SCALE GENOMIC DNA]</scope>
    <source>
        <strain evidence="1 2">EAF2021</strain>
    </source>
</reference>
<dbReference type="EMBL" id="JAPFFF010000007">
    <property type="protein sequence ID" value="KAK8886404.1"/>
    <property type="molecule type" value="Genomic_DNA"/>
</dbReference>
<evidence type="ECO:0000313" key="1">
    <source>
        <dbReference type="EMBL" id="KAK8886404.1"/>
    </source>
</evidence>
<keyword evidence="2" id="KW-1185">Reference proteome</keyword>
<evidence type="ECO:0000313" key="2">
    <source>
        <dbReference type="Proteomes" id="UP001470230"/>
    </source>
</evidence>